<evidence type="ECO:0000256" key="1">
    <source>
        <dbReference type="SAM" id="Coils"/>
    </source>
</evidence>
<keyword evidence="1" id="KW-0175">Coiled coil</keyword>
<comment type="caution">
    <text evidence="2">The sequence shown here is derived from an EMBL/GenBank/DDBJ whole genome shotgun (WGS) entry which is preliminary data.</text>
</comment>
<sequence>MERKARWATYRLHQASSSMLQATTMEQNRLIDDIKSHSILSMPSGVMPFWTSSNLWSIVAHTLLYFTQQVQSLNKADNLIGRDFVQILWQQICSAKHRESDPLHCGTGTQNMVRRLIIFQAAVTYTTKSFFPNGMNGDETKTPFKEQIVASSRMDKKLQRKQGLEYTVATQGHEYLDDEEFVICDCCVLENEISTLKKEVENLKNQIQQAATQTNVNNQSPIDNTEEMITEMMDRQNRMKNVIMYNIKEATQESYADRVKQDTETVHNILERMRIDKNNTKLFRLGKPAVNKTRPIKLILNSASDAKLTLKNKHLLTEQGIRVYNDQTKAQQKYFQKIKAELQELINLGDNSKSIKFINDSYHVHRKDRKFDVVNENRGGGVLIAVKNTIISESVDVQAIDLNFPLIDMLVVKCEYNTIVNNTANLLDLVISNVQCQVLRDNVPLVREDGYHPALIISIESLSSQKSVFSP</sequence>
<gene>
    <name evidence="2" type="ORF">NQ317_013484</name>
</gene>
<evidence type="ECO:0000313" key="2">
    <source>
        <dbReference type="EMBL" id="KAJ8974976.1"/>
    </source>
</evidence>
<reference evidence="2" key="1">
    <citation type="journal article" date="2023" name="Insect Mol. Biol.">
        <title>Genome sequencing provides insights into the evolution of gene families encoding plant cell wall-degrading enzymes in longhorned beetles.</title>
        <authorList>
            <person name="Shin N.R."/>
            <person name="Okamura Y."/>
            <person name="Kirsch R."/>
            <person name="Pauchet Y."/>
        </authorList>
    </citation>
    <scope>NUCLEOTIDE SEQUENCE</scope>
    <source>
        <strain evidence="2">MMC_N1</strain>
    </source>
</reference>
<keyword evidence="3" id="KW-1185">Reference proteome</keyword>
<proteinExistence type="predicted"/>
<dbReference type="EMBL" id="JAPWTJ010000897">
    <property type="protein sequence ID" value="KAJ8974976.1"/>
    <property type="molecule type" value="Genomic_DNA"/>
</dbReference>
<accession>A0ABQ9J9Y5</accession>
<name>A0ABQ9J9Y5_9CUCU</name>
<dbReference type="Proteomes" id="UP001162164">
    <property type="component" value="Unassembled WGS sequence"/>
</dbReference>
<feature type="coiled-coil region" evidence="1">
    <location>
        <begin position="186"/>
        <end position="213"/>
    </location>
</feature>
<protein>
    <submittedName>
        <fullName evidence="2">Uncharacterized protein</fullName>
    </submittedName>
</protein>
<organism evidence="2 3">
    <name type="scientific">Molorchus minor</name>
    <dbReference type="NCBI Taxonomy" id="1323400"/>
    <lineage>
        <taxon>Eukaryota</taxon>
        <taxon>Metazoa</taxon>
        <taxon>Ecdysozoa</taxon>
        <taxon>Arthropoda</taxon>
        <taxon>Hexapoda</taxon>
        <taxon>Insecta</taxon>
        <taxon>Pterygota</taxon>
        <taxon>Neoptera</taxon>
        <taxon>Endopterygota</taxon>
        <taxon>Coleoptera</taxon>
        <taxon>Polyphaga</taxon>
        <taxon>Cucujiformia</taxon>
        <taxon>Chrysomeloidea</taxon>
        <taxon>Cerambycidae</taxon>
        <taxon>Lamiinae</taxon>
        <taxon>Monochamini</taxon>
        <taxon>Molorchus</taxon>
    </lineage>
</organism>
<evidence type="ECO:0000313" key="3">
    <source>
        <dbReference type="Proteomes" id="UP001162164"/>
    </source>
</evidence>